<gene>
    <name evidence="2" type="ORF">SAMN05443667_104199</name>
</gene>
<evidence type="ECO:0000313" key="3">
    <source>
        <dbReference type="Proteomes" id="UP000198951"/>
    </source>
</evidence>
<protein>
    <submittedName>
        <fullName evidence="2">Acetyltransferase (GNAT) family protein</fullName>
    </submittedName>
</protein>
<dbReference type="OrthoDB" id="758560at2"/>
<dbReference type="CDD" id="cd04301">
    <property type="entry name" value="NAT_SF"/>
    <property type="match status" value="1"/>
</dbReference>
<dbReference type="AlphaFoldDB" id="A0A1H4B5K1"/>
<reference evidence="3" key="1">
    <citation type="submission" date="2016-10" db="EMBL/GenBank/DDBJ databases">
        <authorList>
            <person name="Varghese N."/>
            <person name="Submissions S."/>
        </authorList>
    </citation>
    <scope>NUCLEOTIDE SEQUENCE [LARGE SCALE GENOMIC DNA]</scope>
    <source>
        <strain evidence="3">DSM 22376</strain>
    </source>
</reference>
<name>A0A1H4B5K1_9FLAO</name>
<evidence type="ECO:0000313" key="2">
    <source>
        <dbReference type="EMBL" id="SEA43473.1"/>
    </source>
</evidence>
<dbReference type="InterPro" id="IPR000182">
    <property type="entry name" value="GNAT_dom"/>
</dbReference>
<organism evidence="2 3">
    <name type="scientific">Flavobacterium gillisiae</name>
    <dbReference type="NCBI Taxonomy" id="150146"/>
    <lineage>
        <taxon>Bacteria</taxon>
        <taxon>Pseudomonadati</taxon>
        <taxon>Bacteroidota</taxon>
        <taxon>Flavobacteriia</taxon>
        <taxon>Flavobacteriales</taxon>
        <taxon>Flavobacteriaceae</taxon>
        <taxon>Flavobacterium</taxon>
    </lineage>
</organism>
<dbReference type="Proteomes" id="UP000198951">
    <property type="component" value="Unassembled WGS sequence"/>
</dbReference>
<dbReference type="RefSeq" id="WP_091087345.1">
    <property type="nucleotide sequence ID" value="NZ_FNRD01000004.1"/>
</dbReference>
<dbReference type="Pfam" id="PF00583">
    <property type="entry name" value="Acetyltransf_1"/>
    <property type="match status" value="1"/>
</dbReference>
<dbReference type="EMBL" id="FNRD01000004">
    <property type="protein sequence ID" value="SEA43473.1"/>
    <property type="molecule type" value="Genomic_DNA"/>
</dbReference>
<proteinExistence type="predicted"/>
<accession>A0A1H4B5K1</accession>
<dbReference type="SUPFAM" id="SSF55729">
    <property type="entry name" value="Acyl-CoA N-acyltransferases (Nat)"/>
    <property type="match status" value="1"/>
</dbReference>
<dbReference type="InterPro" id="IPR016181">
    <property type="entry name" value="Acyl_CoA_acyltransferase"/>
</dbReference>
<dbReference type="PROSITE" id="PS51186">
    <property type="entry name" value="GNAT"/>
    <property type="match status" value="1"/>
</dbReference>
<evidence type="ECO:0000259" key="1">
    <source>
        <dbReference type="PROSITE" id="PS51186"/>
    </source>
</evidence>
<feature type="domain" description="N-acetyltransferase" evidence="1">
    <location>
        <begin position="1"/>
        <end position="163"/>
    </location>
</feature>
<keyword evidence="2" id="KW-0808">Transferase</keyword>
<dbReference type="Gene3D" id="3.40.630.30">
    <property type="match status" value="1"/>
</dbReference>
<keyword evidence="3" id="KW-1185">Reference proteome</keyword>
<sequence length="171" mass="19776">MKIENSLATDIDEIFRLYAIASAYQKTKNVVVWPDFDRQLVETELAQNRQWKLLIDGQIACVWAITFNDPEIWEERDQDAAIYIHRIATNPDFRGHNFVGILVEWAKEYAQSIEKNYVRLDTLGNNVKLIEHYTNAGFDFLGIFDLQSTAGLPAHYQMTKGCCLFEIKLQA</sequence>
<dbReference type="STRING" id="150146.SAMN05443667_104199"/>
<dbReference type="GO" id="GO:0016747">
    <property type="term" value="F:acyltransferase activity, transferring groups other than amino-acyl groups"/>
    <property type="evidence" value="ECO:0007669"/>
    <property type="project" value="InterPro"/>
</dbReference>